<sequence length="1255" mass="138354">MESTVVVVETQSCSSNLVPKSGDSPIKIDTISIDLVNANGDIGAGKCEHFSIRGYASEMRHKNRRKCWPFALDGDRSISEEQDGKLPPLLVPKFRWWCCQSCLHEIGADGNVNEDRTFANNGSKLKSFGSCPHVPSSNSGATIRLSDLQQAVKINVVSGKSDVSACVNVNSSDKSEKAAKIANVQIIGQTDLLENNISKETHISKFAGIDVISSLMKRTLHIGNNVASLQLDNPGIKDNEIAGDTVPESNPSCTVKDATETHQAENHASTSVQQMELVKTHGPLVVANMVNGVCTAEYPSLELDDCDYASSESAEILPGSTSGRKKTRKVRLLTELLGKTGDEKNDLASSEDSPSTAIPDASMGIDSVSAPHDLVSFQGNITSNLALSKKRKLPQDEEWRLGEMSSPNSGNKNRRSFNRCPETTDEIQIPGSDGTVNGCVSQIGAKSHLVSLKVDKSLTAGKKKNKKTQNFDECLSGCLSREKLQKERQKKPRDTTKSNATDIVLYKPNDVSEDSELDPFSESAQKAEKKSNLLKKKSKMHQDLDGHAFPIPWNNGLLREGLTSRKNVEMQQTGSVSVAQDASAERGMQFSPNNFFPAKTYDGKYITPIRDGLPPLFPWQGRVLTEHEIGRKDLKMNSVGNSGFPFNSELDVDLNSNRTTYRIPFLNQKQKHHTCAEVGSSLIRQMDFNDNNNGKSVELQDYPALDRKNYDQRAERASGQGALDDIPMEIVELMAKNQYERCLPDSGIDKQPLQTANNTRNHQIRVDLNKVYGNEEMQLLRETTGKPKPRAKNGRTGKIVRDDIQKSVDIFSHLDRNPCNMSQLEQSFSASSFKPFPLCREKPLNGVQISATNSSRQNSAQNWQWIGNMVGQRSSQTSVQPLGVCNSCQSAPQQNKEAAHLWPSAIPNNVPHLFGGIPQKCRDLVANVDALSHCHGNLPKGNVSGNEDRNFLNQASNFEKHSRKFDSEVLRTHADYAFACKHNGMGSIDLYSNETIPAMHLLSLMDAGLQSGAPVDVDGNQRFVKKTSSLHGHHHSKVFSSLPSRGDRTNSMKHPTYDCYGKSHLPASFCECTSATPVAIPSTSFQHDKSFKKASDFTGQPSLKSREKMKKRCSDSQMQNKNCRSQKNVSSSSGLNTTCGTCTVHSMPKMVPGASDFMMFRTQHQALVRANRQKQEARTMGGTLFHPRSGSENEICSINRNPAEFTVPEAGNIYMIRGEDLKFGRGTPSSGMVKLIGRKRQKKLTVRKEQSRHRT</sequence>
<gene>
    <name evidence="2" type="ORF">HRI_004436600</name>
</gene>
<feature type="region of interest" description="Disordered" evidence="1">
    <location>
        <begin position="392"/>
        <end position="432"/>
    </location>
</feature>
<accession>A0A9W7MMJ2</accession>
<reference evidence="2" key="1">
    <citation type="submission" date="2023-05" db="EMBL/GenBank/DDBJ databases">
        <title>Genome and transcriptome analyses reveal genes involved in the formation of fine ridges on petal epidermal cells in Hibiscus trionum.</title>
        <authorList>
            <person name="Koshimizu S."/>
            <person name="Masuda S."/>
            <person name="Ishii T."/>
            <person name="Shirasu K."/>
            <person name="Hoshino A."/>
            <person name="Arita M."/>
        </authorList>
    </citation>
    <scope>NUCLEOTIDE SEQUENCE</scope>
    <source>
        <strain evidence="2">Hamamatsu line</strain>
    </source>
</reference>
<feature type="region of interest" description="Disordered" evidence="1">
    <location>
        <begin position="509"/>
        <end position="530"/>
    </location>
</feature>
<dbReference type="GO" id="GO:0048367">
    <property type="term" value="P:shoot system development"/>
    <property type="evidence" value="ECO:0007669"/>
    <property type="project" value="InterPro"/>
</dbReference>
<protein>
    <submittedName>
        <fullName evidence="2">Embryonic flower 1</fullName>
    </submittedName>
</protein>
<dbReference type="PANTHER" id="PTHR35504">
    <property type="entry name" value="PROTEIN EMBRYONIC FLOWER 1"/>
    <property type="match status" value="1"/>
</dbReference>
<feature type="compositionally biased region" description="Polar residues" evidence="1">
    <location>
        <begin position="1115"/>
        <end position="1130"/>
    </location>
</feature>
<dbReference type="GO" id="GO:0045892">
    <property type="term" value="P:negative regulation of DNA-templated transcription"/>
    <property type="evidence" value="ECO:0007669"/>
    <property type="project" value="InterPro"/>
</dbReference>
<dbReference type="InterPro" id="IPR034583">
    <property type="entry name" value="EMF1"/>
</dbReference>
<feature type="compositionally biased region" description="Polar residues" evidence="1">
    <location>
        <begin position="347"/>
        <end position="356"/>
    </location>
</feature>
<dbReference type="EMBL" id="BSYR01000048">
    <property type="protein sequence ID" value="GMJ07674.1"/>
    <property type="molecule type" value="Genomic_DNA"/>
</dbReference>
<proteinExistence type="predicted"/>
<dbReference type="OrthoDB" id="754229at2759"/>
<keyword evidence="3" id="KW-1185">Reference proteome</keyword>
<evidence type="ECO:0000313" key="2">
    <source>
        <dbReference type="EMBL" id="GMJ07674.1"/>
    </source>
</evidence>
<dbReference type="PANTHER" id="PTHR35504:SF1">
    <property type="entry name" value="PROTEIN EMBRYONIC FLOWER 1"/>
    <property type="match status" value="1"/>
</dbReference>
<feature type="region of interest" description="Disordered" evidence="1">
    <location>
        <begin position="1096"/>
        <end position="1130"/>
    </location>
</feature>
<dbReference type="AlphaFoldDB" id="A0A9W7MMJ2"/>
<dbReference type="GO" id="GO:0009910">
    <property type="term" value="P:negative regulation of flower development"/>
    <property type="evidence" value="ECO:0007669"/>
    <property type="project" value="InterPro"/>
</dbReference>
<evidence type="ECO:0000313" key="3">
    <source>
        <dbReference type="Proteomes" id="UP001165190"/>
    </source>
</evidence>
<organism evidence="2 3">
    <name type="scientific">Hibiscus trionum</name>
    <name type="common">Flower of an hour</name>
    <dbReference type="NCBI Taxonomy" id="183268"/>
    <lineage>
        <taxon>Eukaryota</taxon>
        <taxon>Viridiplantae</taxon>
        <taxon>Streptophyta</taxon>
        <taxon>Embryophyta</taxon>
        <taxon>Tracheophyta</taxon>
        <taxon>Spermatophyta</taxon>
        <taxon>Magnoliopsida</taxon>
        <taxon>eudicotyledons</taxon>
        <taxon>Gunneridae</taxon>
        <taxon>Pentapetalae</taxon>
        <taxon>rosids</taxon>
        <taxon>malvids</taxon>
        <taxon>Malvales</taxon>
        <taxon>Malvaceae</taxon>
        <taxon>Malvoideae</taxon>
        <taxon>Hibiscus</taxon>
    </lineage>
</organism>
<feature type="region of interest" description="Disordered" evidence="1">
    <location>
        <begin position="1028"/>
        <end position="1047"/>
    </location>
</feature>
<comment type="caution">
    <text evidence="2">The sequence shown here is derived from an EMBL/GenBank/DDBJ whole genome shotgun (WGS) entry which is preliminary data.</text>
</comment>
<dbReference type="Proteomes" id="UP001165190">
    <property type="component" value="Unassembled WGS sequence"/>
</dbReference>
<name>A0A9W7MMJ2_HIBTR</name>
<feature type="region of interest" description="Disordered" evidence="1">
    <location>
        <begin position="341"/>
        <end position="365"/>
    </location>
</feature>
<evidence type="ECO:0000256" key="1">
    <source>
        <dbReference type="SAM" id="MobiDB-lite"/>
    </source>
</evidence>